<comment type="subcellular location">
    <subcellularLocation>
        <location evidence="1">Membrane</location>
        <topology evidence="1">Multi-pass membrane protein</topology>
    </subcellularLocation>
</comment>
<dbReference type="InterPro" id="IPR012340">
    <property type="entry name" value="NA-bd_OB-fold"/>
</dbReference>
<evidence type="ECO:0000256" key="5">
    <source>
        <dbReference type="SAM" id="Phobius"/>
    </source>
</evidence>
<dbReference type="Proteomes" id="UP000181976">
    <property type="component" value="Unassembled WGS sequence"/>
</dbReference>
<dbReference type="RefSeq" id="WP_010526572.1">
    <property type="nucleotide sequence ID" value="NZ_AFSL01000012.1"/>
</dbReference>
<accession>A0A1I2DVK4</accession>
<feature type="transmembrane region" description="Helical" evidence="5">
    <location>
        <begin position="12"/>
        <end position="44"/>
    </location>
</feature>
<protein>
    <submittedName>
        <fullName evidence="8">NfeD-like C-terminal, partner-binding</fullName>
    </submittedName>
</protein>
<dbReference type="OrthoDB" id="1120520at2"/>
<dbReference type="InterPro" id="IPR056739">
    <property type="entry name" value="NfeD_membrane"/>
</dbReference>
<reference evidence="8 9" key="1">
    <citation type="submission" date="2016-10" db="EMBL/GenBank/DDBJ databases">
        <authorList>
            <person name="de Groot N.N."/>
        </authorList>
    </citation>
    <scope>NUCLEOTIDE SEQUENCE [LARGE SCALE GENOMIC DNA]</scope>
    <source>
        <strain evidence="8 9">DSM 19012</strain>
    </source>
</reference>
<evidence type="ECO:0000256" key="4">
    <source>
        <dbReference type="ARBA" id="ARBA00023136"/>
    </source>
</evidence>
<dbReference type="Pfam" id="PF01957">
    <property type="entry name" value="NfeD"/>
    <property type="match status" value="1"/>
</dbReference>
<dbReference type="eggNOG" id="COG1030">
    <property type="taxonomic scope" value="Bacteria"/>
</dbReference>
<evidence type="ECO:0000313" key="9">
    <source>
        <dbReference type="Proteomes" id="UP000181976"/>
    </source>
</evidence>
<dbReference type="PANTHER" id="PTHR33507">
    <property type="entry name" value="INNER MEMBRANE PROTEIN YBBJ"/>
    <property type="match status" value="1"/>
</dbReference>
<gene>
    <name evidence="8" type="ORF">SAMN05444380_12039</name>
</gene>
<evidence type="ECO:0000259" key="6">
    <source>
        <dbReference type="Pfam" id="PF01957"/>
    </source>
</evidence>
<keyword evidence="9" id="KW-1185">Reference proteome</keyword>
<feature type="domain" description="NfeD integral membrane" evidence="7">
    <location>
        <begin position="5"/>
        <end position="70"/>
    </location>
</feature>
<sequence>MGIIILLILTGLLLLILEFFVVPGITIAGLGGFGMIVMAIIMAYDINASTGNITLGVTLLATITILFFVLRTKTWKKFMLQSSIDSRVDVVEQSTIKPGDRGITTTRLNPIGKARINDQEIEARCPGQFLDPKTEIEVIEVHQTYIIVKPVN</sequence>
<dbReference type="Gene3D" id="2.40.50.140">
    <property type="entry name" value="Nucleic acid-binding proteins"/>
    <property type="match status" value="1"/>
</dbReference>
<dbReference type="InParanoid" id="A0A1I2DVK4"/>
<keyword evidence="2 5" id="KW-0812">Transmembrane</keyword>
<dbReference type="STRING" id="385682.SAMN05444380_12039"/>
<dbReference type="EMBL" id="FONA01000020">
    <property type="protein sequence ID" value="SFE84399.1"/>
    <property type="molecule type" value="Genomic_DNA"/>
</dbReference>
<dbReference type="Pfam" id="PF24961">
    <property type="entry name" value="NfeD_membrane"/>
    <property type="match status" value="1"/>
</dbReference>
<evidence type="ECO:0000256" key="1">
    <source>
        <dbReference type="ARBA" id="ARBA00004141"/>
    </source>
</evidence>
<feature type="transmembrane region" description="Helical" evidence="5">
    <location>
        <begin position="50"/>
        <end position="70"/>
    </location>
</feature>
<keyword evidence="4 5" id="KW-0472">Membrane</keyword>
<name>A0A1I2DVK4_9BACT</name>
<organism evidence="8 9">
    <name type="scientific">Thermophagus xiamenensis</name>
    <dbReference type="NCBI Taxonomy" id="385682"/>
    <lineage>
        <taxon>Bacteria</taxon>
        <taxon>Pseudomonadati</taxon>
        <taxon>Bacteroidota</taxon>
        <taxon>Bacteroidia</taxon>
        <taxon>Marinilabiliales</taxon>
        <taxon>Marinilabiliaceae</taxon>
        <taxon>Thermophagus</taxon>
    </lineage>
</organism>
<evidence type="ECO:0000313" key="8">
    <source>
        <dbReference type="EMBL" id="SFE84399.1"/>
    </source>
</evidence>
<evidence type="ECO:0000256" key="2">
    <source>
        <dbReference type="ARBA" id="ARBA00022692"/>
    </source>
</evidence>
<feature type="domain" description="NfeD-like C-terminal" evidence="6">
    <location>
        <begin position="99"/>
        <end position="150"/>
    </location>
</feature>
<dbReference type="AlphaFoldDB" id="A0A1I2DVK4"/>
<dbReference type="PANTHER" id="PTHR33507:SF3">
    <property type="entry name" value="INNER MEMBRANE PROTEIN YBBJ"/>
    <property type="match status" value="1"/>
</dbReference>
<keyword evidence="3 5" id="KW-1133">Transmembrane helix</keyword>
<dbReference type="InterPro" id="IPR052165">
    <property type="entry name" value="Membrane_assoc_protease"/>
</dbReference>
<proteinExistence type="predicted"/>
<evidence type="ECO:0000256" key="3">
    <source>
        <dbReference type="ARBA" id="ARBA00022989"/>
    </source>
</evidence>
<dbReference type="InterPro" id="IPR002810">
    <property type="entry name" value="NfeD-like_C"/>
</dbReference>
<dbReference type="GO" id="GO:0005886">
    <property type="term" value="C:plasma membrane"/>
    <property type="evidence" value="ECO:0007669"/>
    <property type="project" value="TreeGrafter"/>
</dbReference>
<evidence type="ECO:0000259" key="7">
    <source>
        <dbReference type="Pfam" id="PF24961"/>
    </source>
</evidence>